<dbReference type="EMBL" id="LLXV01000055">
    <property type="protein sequence ID" value="KRG48784.1"/>
    <property type="molecule type" value="Genomic_DNA"/>
</dbReference>
<evidence type="ECO:0008006" key="3">
    <source>
        <dbReference type="Google" id="ProtNLM"/>
    </source>
</evidence>
<dbReference type="Pfam" id="PF14106">
    <property type="entry name" value="DUF4279"/>
    <property type="match status" value="1"/>
</dbReference>
<reference evidence="1 2" key="1">
    <citation type="journal article" date="2016" name="Front. Microbiol.">
        <title>Genome Sequence of Type Strains of Genus Stenotrophomonas.</title>
        <authorList>
            <person name="Patil P.P."/>
            <person name="Midha S."/>
            <person name="Kumar S."/>
            <person name="Patil P.B."/>
        </authorList>
    </citation>
    <scope>NUCLEOTIDE SEQUENCE [LARGE SCALE GENOMIC DNA]</scope>
    <source>
        <strain evidence="1 2">LMG 978</strain>
    </source>
</reference>
<sequence>MTVFDHSLVTLRFFGDDLVPAAITALLGASPTASHHKSQQFTGSQPGTLRIASTGSWRLSAARREPEDLEAQIFEILDQLTGDLAAWQSLAPFRPNLFCGLFMGSGNDGVSLSPRALLALGQRGIELGLDIYDADDEEPTAPRQALIS</sequence>
<accession>A0A0R0AUL7</accession>
<comment type="caution">
    <text evidence="1">The sequence shown here is derived from an EMBL/GenBank/DDBJ whole genome shotgun (WGS) entry which is preliminary data.</text>
</comment>
<dbReference type="OrthoDB" id="6025978at2"/>
<gene>
    <name evidence="1" type="ORF">ARC23_02720</name>
</gene>
<evidence type="ECO:0000313" key="2">
    <source>
        <dbReference type="Proteomes" id="UP000051757"/>
    </source>
</evidence>
<organism evidence="1 2">
    <name type="scientific">Stenotrophomonas beteli</name>
    <dbReference type="NCBI Taxonomy" id="3384461"/>
    <lineage>
        <taxon>Bacteria</taxon>
        <taxon>Pseudomonadati</taxon>
        <taxon>Pseudomonadota</taxon>
        <taxon>Gammaproteobacteria</taxon>
        <taxon>Lysobacterales</taxon>
        <taxon>Lysobacteraceae</taxon>
        <taxon>Stenotrophomonas</taxon>
        <taxon>Stenotrophomonas maltophilia group</taxon>
    </lineage>
</organism>
<protein>
    <recommendedName>
        <fullName evidence="3">DUF4279 domain-containing protein</fullName>
    </recommendedName>
</protein>
<dbReference type="Proteomes" id="UP000051757">
    <property type="component" value="Unassembled WGS sequence"/>
</dbReference>
<evidence type="ECO:0000313" key="1">
    <source>
        <dbReference type="EMBL" id="KRG48784.1"/>
    </source>
</evidence>
<dbReference type="InterPro" id="IPR025459">
    <property type="entry name" value="DUF4279"/>
</dbReference>
<proteinExistence type="predicted"/>
<name>A0A0R0AUL7_9GAMM</name>
<keyword evidence="2" id="KW-1185">Reference proteome</keyword>
<dbReference type="AlphaFoldDB" id="A0A0R0AUL7"/>